<reference evidence="9 10" key="1">
    <citation type="submission" date="2019-03" db="EMBL/GenBank/DDBJ databases">
        <title>This is whole genome sequence of Paenibacillus sp MS74 strain.</title>
        <authorList>
            <person name="Trinh H.N."/>
        </authorList>
    </citation>
    <scope>NUCLEOTIDE SEQUENCE [LARGE SCALE GENOMIC DNA]</scope>
    <source>
        <strain evidence="9 10">MS74</strain>
    </source>
</reference>
<dbReference type="AlphaFoldDB" id="A0A4R5KQZ6"/>
<keyword evidence="6 8" id="KW-1133">Transmembrane helix</keyword>
<dbReference type="InterPro" id="IPR004761">
    <property type="entry name" value="Spore_GerAB"/>
</dbReference>
<keyword evidence="3" id="KW-0813">Transport</keyword>
<feature type="transmembrane region" description="Helical" evidence="8">
    <location>
        <begin position="264"/>
        <end position="287"/>
    </location>
</feature>
<comment type="similarity">
    <text evidence="2">Belongs to the amino acid-polyamine-organocation (APC) superfamily. Spore germination protein (SGP) (TC 2.A.3.9) family.</text>
</comment>
<protein>
    <submittedName>
        <fullName evidence="9">Uncharacterized protein</fullName>
    </submittedName>
</protein>
<dbReference type="EMBL" id="SMRT01000004">
    <property type="protein sequence ID" value="TDF98006.1"/>
    <property type="molecule type" value="Genomic_DNA"/>
</dbReference>
<evidence type="ECO:0000256" key="6">
    <source>
        <dbReference type="ARBA" id="ARBA00022989"/>
    </source>
</evidence>
<keyword evidence="7 8" id="KW-0472">Membrane</keyword>
<keyword evidence="10" id="KW-1185">Reference proteome</keyword>
<feature type="transmembrane region" description="Helical" evidence="8">
    <location>
        <begin position="106"/>
        <end position="128"/>
    </location>
</feature>
<dbReference type="RefSeq" id="WP_133227680.1">
    <property type="nucleotide sequence ID" value="NZ_SMRT01000004.1"/>
</dbReference>
<dbReference type="OrthoDB" id="2381278at2"/>
<feature type="transmembrane region" description="Helical" evidence="8">
    <location>
        <begin position="299"/>
        <end position="319"/>
    </location>
</feature>
<feature type="transmembrane region" description="Helical" evidence="8">
    <location>
        <begin position="33"/>
        <end position="53"/>
    </location>
</feature>
<dbReference type="Proteomes" id="UP000295636">
    <property type="component" value="Unassembled WGS sequence"/>
</dbReference>
<dbReference type="Pfam" id="PF03845">
    <property type="entry name" value="Spore_permease"/>
    <property type="match status" value="1"/>
</dbReference>
<feature type="transmembrane region" description="Helical" evidence="8">
    <location>
        <begin position="331"/>
        <end position="349"/>
    </location>
</feature>
<dbReference type="GO" id="GO:0009847">
    <property type="term" value="P:spore germination"/>
    <property type="evidence" value="ECO:0007669"/>
    <property type="project" value="InterPro"/>
</dbReference>
<evidence type="ECO:0000256" key="7">
    <source>
        <dbReference type="ARBA" id="ARBA00023136"/>
    </source>
</evidence>
<name>A0A4R5KQZ6_9BACL</name>
<feature type="transmembrane region" description="Helical" evidence="8">
    <location>
        <begin position="210"/>
        <end position="232"/>
    </location>
</feature>
<keyword evidence="4" id="KW-0309">Germination</keyword>
<comment type="subcellular location">
    <subcellularLocation>
        <location evidence="1">Membrane</location>
        <topology evidence="1">Multi-pass membrane protein</topology>
    </subcellularLocation>
</comment>
<evidence type="ECO:0000256" key="5">
    <source>
        <dbReference type="ARBA" id="ARBA00022692"/>
    </source>
</evidence>
<accession>A0A4R5KQZ6</accession>
<dbReference type="PANTHER" id="PTHR34975:SF2">
    <property type="entry name" value="SPORE GERMINATION PROTEIN A2"/>
    <property type="match status" value="1"/>
</dbReference>
<feature type="transmembrane region" description="Helical" evidence="8">
    <location>
        <begin position="140"/>
        <end position="161"/>
    </location>
</feature>
<evidence type="ECO:0000313" key="10">
    <source>
        <dbReference type="Proteomes" id="UP000295636"/>
    </source>
</evidence>
<feature type="transmembrane region" description="Helical" evidence="8">
    <location>
        <begin position="74"/>
        <end position="94"/>
    </location>
</feature>
<evidence type="ECO:0000256" key="3">
    <source>
        <dbReference type="ARBA" id="ARBA00022448"/>
    </source>
</evidence>
<comment type="caution">
    <text evidence="9">The sequence shown here is derived from an EMBL/GenBank/DDBJ whole genome shotgun (WGS) entry which is preliminary data.</text>
</comment>
<dbReference type="PANTHER" id="PTHR34975">
    <property type="entry name" value="SPORE GERMINATION PROTEIN A2"/>
    <property type="match status" value="1"/>
</dbReference>
<evidence type="ECO:0000256" key="2">
    <source>
        <dbReference type="ARBA" id="ARBA00007998"/>
    </source>
</evidence>
<organism evidence="9 10">
    <name type="scientific">Paenibacillus piri</name>
    <dbReference type="NCBI Taxonomy" id="2547395"/>
    <lineage>
        <taxon>Bacteria</taxon>
        <taxon>Bacillati</taxon>
        <taxon>Bacillota</taxon>
        <taxon>Bacilli</taxon>
        <taxon>Bacillales</taxon>
        <taxon>Paenibacillaceae</taxon>
        <taxon>Paenibacillus</taxon>
    </lineage>
</organism>
<proteinExistence type="inferred from homology"/>
<evidence type="ECO:0000313" key="9">
    <source>
        <dbReference type="EMBL" id="TDF98006.1"/>
    </source>
</evidence>
<evidence type="ECO:0000256" key="4">
    <source>
        <dbReference type="ARBA" id="ARBA00022544"/>
    </source>
</evidence>
<sequence>MSKRMIYILFLQIHLATALSFYAVKIMESTSKGHWEPILAGSLIELILIWLYLKGLSLSKGKDLVEIIRGMAGKWGSILILLPVILFLFSRLILLVRHQITDISIILLPQTSLWATTLIYMILPFYAALKGISAIARMSVATFILFIPFVLFSLLISFKNFDIHNVFPLWDPTLSFVSKPSFYVSMLTHAGFLFLGMASLNNKSITIREIWPVLALLTIFNIAIVYVPLLIFGQETVVLLEHPTLIASDTIDLEWVVFDWLPTFFIVSSSALSVIEASVICWMITLLIRKVIFPVHDKWLLPIIGVAVYALSLMIPNLHTLNNLDSINALFSIYSIVMIPVATFVSSLWRRRQNA</sequence>
<gene>
    <name evidence="9" type="ORF">E1757_10840</name>
</gene>
<dbReference type="GO" id="GO:0016020">
    <property type="term" value="C:membrane"/>
    <property type="evidence" value="ECO:0007669"/>
    <property type="project" value="UniProtKB-SubCell"/>
</dbReference>
<feature type="transmembrane region" description="Helical" evidence="8">
    <location>
        <begin position="181"/>
        <end position="198"/>
    </location>
</feature>
<evidence type="ECO:0000256" key="8">
    <source>
        <dbReference type="SAM" id="Phobius"/>
    </source>
</evidence>
<keyword evidence="5 8" id="KW-0812">Transmembrane</keyword>
<evidence type="ECO:0000256" key="1">
    <source>
        <dbReference type="ARBA" id="ARBA00004141"/>
    </source>
</evidence>